<dbReference type="VEuPathDB" id="FungiDB:ASPSYDRAFT_138849"/>
<dbReference type="OrthoDB" id="10255576at2759"/>
<evidence type="ECO:0000313" key="2">
    <source>
        <dbReference type="EMBL" id="OJJ64366.1"/>
    </source>
</evidence>
<name>A0A1L9TY49_9EURO</name>
<dbReference type="STRING" id="1036612.A0A1L9TY49"/>
<dbReference type="RefSeq" id="XP_040708172.1">
    <property type="nucleotide sequence ID" value="XM_040840879.1"/>
</dbReference>
<dbReference type="GeneID" id="63756952"/>
<dbReference type="Proteomes" id="UP000184356">
    <property type="component" value="Unassembled WGS sequence"/>
</dbReference>
<feature type="region of interest" description="Disordered" evidence="1">
    <location>
        <begin position="91"/>
        <end position="172"/>
    </location>
</feature>
<dbReference type="AlphaFoldDB" id="A0A1L9TY49"/>
<feature type="compositionally biased region" description="Polar residues" evidence="1">
    <location>
        <begin position="111"/>
        <end position="122"/>
    </location>
</feature>
<proteinExistence type="predicted"/>
<feature type="compositionally biased region" description="Basic and acidic residues" evidence="1">
    <location>
        <begin position="125"/>
        <end position="161"/>
    </location>
</feature>
<feature type="compositionally biased region" description="Polar residues" evidence="1">
    <location>
        <begin position="163"/>
        <end position="172"/>
    </location>
</feature>
<evidence type="ECO:0000256" key="1">
    <source>
        <dbReference type="SAM" id="MobiDB-lite"/>
    </source>
</evidence>
<organism evidence="2 3">
    <name type="scientific">Aspergillus sydowii CBS 593.65</name>
    <dbReference type="NCBI Taxonomy" id="1036612"/>
    <lineage>
        <taxon>Eukaryota</taxon>
        <taxon>Fungi</taxon>
        <taxon>Dikarya</taxon>
        <taxon>Ascomycota</taxon>
        <taxon>Pezizomycotina</taxon>
        <taxon>Eurotiomycetes</taxon>
        <taxon>Eurotiomycetidae</taxon>
        <taxon>Eurotiales</taxon>
        <taxon>Aspergillaceae</taxon>
        <taxon>Aspergillus</taxon>
        <taxon>Aspergillus subgen. Nidulantes</taxon>
    </lineage>
</organism>
<reference evidence="3" key="1">
    <citation type="journal article" date="2017" name="Genome Biol.">
        <title>Comparative genomics reveals high biological diversity and specific adaptations in the industrially and medically important fungal genus Aspergillus.</title>
        <authorList>
            <person name="de Vries R.P."/>
            <person name="Riley R."/>
            <person name="Wiebenga A."/>
            <person name="Aguilar-Osorio G."/>
            <person name="Amillis S."/>
            <person name="Uchima C.A."/>
            <person name="Anderluh G."/>
            <person name="Asadollahi M."/>
            <person name="Askin M."/>
            <person name="Barry K."/>
            <person name="Battaglia E."/>
            <person name="Bayram O."/>
            <person name="Benocci T."/>
            <person name="Braus-Stromeyer S.A."/>
            <person name="Caldana C."/>
            <person name="Canovas D."/>
            <person name="Cerqueira G.C."/>
            <person name="Chen F."/>
            <person name="Chen W."/>
            <person name="Choi C."/>
            <person name="Clum A."/>
            <person name="Dos Santos R.A."/>
            <person name="Damasio A.R."/>
            <person name="Diallinas G."/>
            <person name="Emri T."/>
            <person name="Fekete E."/>
            <person name="Flipphi M."/>
            <person name="Freyberg S."/>
            <person name="Gallo A."/>
            <person name="Gournas C."/>
            <person name="Habgood R."/>
            <person name="Hainaut M."/>
            <person name="Harispe M.L."/>
            <person name="Henrissat B."/>
            <person name="Hilden K.S."/>
            <person name="Hope R."/>
            <person name="Hossain A."/>
            <person name="Karabika E."/>
            <person name="Karaffa L."/>
            <person name="Karanyi Z."/>
            <person name="Krasevec N."/>
            <person name="Kuo A."/>
            <person name="Kusch H."/>
            <person name="LaButti K."/>
            <person name="Lagendijk E.L."/>
            <person name="Lapidus A."/>
            <person name="Levasseur A."/>
            <person name="Lindquist E."/>
            <person name="Lipzen A."/>
            <person name="Logrieco A.F."/>
            <person name="MacCabe A."/>
            <person name="Maekelae M.R."/>
            <person name="Malavazi I."/>
            <person name="Melin P."/>
            <person name="Meyer V."/>
            <person name="Mielnichuk N."/>
            <person name="Miskei M."/>
            <person name="Molnar A.P."/>
            <person name="Mule G."/>
            <person name="Ngan C.Y."/>
            <person name="Orejas M."/>
            <person name="Orosz E."/>
            <person name="Ouedraogo J.P."/>
            <person name="Overkamp K.M."/>
            <person name="Park H.-S."/>
            <person name="Perrone G."/>
            <person name="Piumi F."/>
            <person name="Punt P.J."/>
            <person name="Ram A.F."/>
            <person name="Ramon A."/>
            <person name="Rauscher S."/>
            <person name="Record E."/>
            <person name="Riano-Pachon D.M."/>
            <person name="Robert V."/>
            <person name="Roehrig J."/>
            <person name="Ruller R."/>
            <person name="Salamov A."/>
            <person name="Salih N.S."/>
            <person name="Samson R.A."/>
            <person name="Sandor E."/>
            <person name="Sanguinetti M."/>
            <person name="Schuetze T."/>
            <person name="Sepcic K."/>
            <person name="Shelest E."/>
            <person name="Sherlock G."/>
            <person name="Sophianopoulou V."/>
            <person name="Squina F.M."/>
            <person name="Sun H."/>
            <person name="Susca A."/>
            <person name="Todd R.B."/>
            <person name="Tsang A."/>
            <person name="Unkles S.E."/>
            <person name="van de Wiele N."/>
            <person name="van Rossen-Uffink D."/>
            <person name="Oliveira J.V."/>
            <person name="Vesth T.C."/>
            <person name="Visser J."/>
            <person name="Yu J.-H."/>
            <person name="Zhou M."/>
            <person name="Andersen M.R."/>
            <person name="Archer D.B."/>
            <person name="Baker S.E."/>
            <person name="Benoit I."/>
            <person name="Brakhage A.A."/>
            <person name="Braus G.H."/>
            <person name="Fischer R."/>
            <person name="Frisvad J.C."/>
            <person name="Goldman G.H."/>
            <person name="Houbraken J."/>
            <person name="Oakley B."/>
            <person name="Pocsi I."/>
            <person name="Scazzocchio C."/>
            <person name="Seiboth B."/>
            <person name="vanKuyk P.A."/>
            <person name="Wortman J."/>
            <person name="Dyer P.S."/>
            <person name="Grigoriev I.V."/>
        </authorList>
    </citation>
    <scope>NUCLEOTIDE SEQUENCE [LARGE SCALE GENOMIC DNA]</scope>
    <source>
        <strain evidence="3">CBS 593.65</strain>
    </source>
</reference>
<protein>
    <submittedName>
        <fullName evidence="2">Uncharacterized protein</fullName>
    </submittedName>
</protein>
<gene>
    <name evidence="2" type="ORF">ASPSYDRAFT_138849</name>
</gene>
<keyword evidence="3" id="KW-1185">Reference proteome</keyword>
<dbReference type="EMBL" id="KV878582">
    <property type="protein sequence ID" value="OJJ64366.1"/>
    <property type="molecule type" value="Genomic_DNA"/>
</dbReference>
<accession>A0A1L9TY49</accession>
<evidence type="ECO:0000313" key="3">
    <source>
        <dbReference type="Proteomes" id="UP000184356"/>
    </source>
</evidence>
<sequence>MSPINSLWFKWKSLRLPWRRSFLVGQDLAGNTFWEFRDKLNAGRFRRILKPRPRTHYADVEVSQPPSIKEQQDDVLRRQRIMLLAEMQNKRWEAEQSQLDAPAAQQPGPATKTSELTSNTASDAPGKESGTRADGRSPNKAPTAKEDPFFRSKHAPSEKWQPESWTPSPAKR</sequence>